<protein>
    <recommendedName>
        <fullName evidence="4">Beta-barrel assembly machine subunit BamC</fullName>
    </recommendedName>
</protein>
<dbReference type="RefSeq" id="WP_386711870.1">
    <property type="nucleotide sequence ID" value="NZ_JBHRYF010000009.1"/>
</dbReference>
<reference evidence="3" key="1">
    <citation type="journal article" date="2019" name="Int. J. Syst. Evol. Microbiol.">
        <title>The Global Catalogue of Microorganisms (GCM) 10K type strain sequencing project: providing services to taxonomists for standard genome sequencing and annotation.</title>
        <authorList>
            <consortium name="The Broad Institute Genomics Platform"/>
            <consortium name="The Broad Institute Genome Sequencing Center for Infectious Disease"/>
            <person name="Wu L."/>
            <person name="Ma J."/>
        </authorList>
    </citation>
    <scope>NUCLEOTIDE SEQUENCE [LARGE SCALE GENOMIC DNA]</scope>
    <source>
        <strain evidence="3">KCTC 42211</strain>
    </source>
</reference>
<accession>A0ABV7UWI7</accession>
<dbReference type="EMBL" id="JBHRYF010000009">
    <property type="protein sequence ID" value="MFC3661103.1"/>
    <property type="molecule type" value="Genomic_DNA"/>
</dbReference>
<evidence type="ECO:0000313" key="2">
    <source>
        <dbReference type="EMBL" id="MFC3661103.1"/>
    </source>
</evidence>
<evidence type="ECO:0008006" key="4">
    <source>
        <dbReference type="Google" id="ProtNLM"/>
    </source>
</evidence>
<dbReference type="PROSITE" id="PS51257">
    <property type="entry name" value="PROKAR_LIPOPROTEIN"/>
    <property type="match status" value="1"/>
</dbReference>
<name>A0ABV7UWI7_9GAMM</name>
<gene>
    <name evidence="2" type="ORF">ACFOM9_13625</name>
</gene>
<dbReference type="Proteomes" id="UP001595724">
    <property type="component" value="Unassembled WGS sequence"/>
</dbReference>
<feature type="region of interest" description="Disordered" evidence="1">
    <location>
        <begin position="39"/>
        <end position="89"/>
    </location>
</feature>
<feature type="compositionally biased region" description="Polar residues" evidence="1">
    <location>
        <begin position="66"/>
        <end position="77"/>
    </location>
</feature>
<evidence type="ECO:0000256" key="1">
    <source>
        <dbReference type="SAM" id="MobiDB-lite"/>
    </source>
</evidence>
<organism evidence="2 3">
    <name type="scientific">Luteimonas notoginsengisoli</name>
    <dbReference type="NCBI Taxonomy" id="1578200"/>
    <lineage>
        <taxon>Bacteria</taxon>
        <taxon>Pseudomonadati</taxon>
        <taxon>Pseudomonadota</taxon>
        <taxon>Gammaproteobacteria</taxon>
        <taxon>Lysobacterales</taxon>
        <taxon>Lysobacteraceae</taxon>
        <taxon>Luteimonas</taxon>
    </lineage>
</organism>
<evidence type="ECO:0000313" key="3">
    <source>
        <dbReference type="Proteomes" id="UP001595724"/>
    </source>
</evidence>
<sequence>MRHSAPSLRFLAVAALAVAVLAASGCSWFRKGNDLYAQSPESRPLEVPPDLNLPDTAGAMKLPGDATQSVSRSSMTPAASPAPDNTGFTVQGDRDAVFDKIGEVLASTEGVTIASKAQILGTYDVDYEGSKFLLRVTKVQAGAYVSAVDPRGLPATGAAPTKLVSALKAALGAG</sequence>
<comment type="caution">
    <text evidence="2">The sequence shown here is derived from an EMBL/GenBank/DDBJ whole genome shotgun (WGS) entry which is preliminary data.</text>
</comment>
<keyword evidence="3" id="KW-1185">Reference proteome</keyword>
<proteinExistence type="predicted"/>